<keyword evidence="9" id="KW-0503">Monooxygenase</keyword>
<keyword evidence="19" id="KW-1185">Reference proteome</keyword>
<evidence type="ECO:0000256" key="8">
    <source>
        <dbReference type="ARBA" id="ARBA00023008"/>
    </source>
</evidence>
<keyword evidence="18" id="KW-0378">Hydrolase</keyword>
<comment type="cofactor">
    <cofactor evidence="1">
        <name>Cu(2+)</name>
        <dbReference type="ChEBI" id="CHEBI:29036"/>
    </cofactor>
</comment>
<accession>A0AAD6UF62</accession>
<dbReference type="PANTHER" id="PTHR33353">
    <property type="entry name" value="PUTATIVE (AFU_ORTHOLOGUE AFUA_1G12560)-RELATED"/>
    <property type="match status" value="1"/>
</dbReference>
<dbReference type="GO" id="GO:0004497">
    <property type="term" value="F:monooxygenase activity"/>
    <property type="evidence" value="ECO:0007669"/>
    <property type="project" value="UniProtKB-KW"/>
</dbReference>
<feature type="signal peptide" evidence="16">
    <location>
        <begin position="1"/>
        <end position="19"/>
    </location>
</feature>
<evidence type="ECO:0000256" key="7">
    <source>
        <dbReference type="ARBA" id="ARBA00023002"/>
    </source>
</evidence>
<keyword evidence="4" id="KW-0479">Metal-binding</keyword>
<dbReference type="EC" id="1.14.99.56" evidence="15"/>
<reference evidence="18" key="1">
    <citation type="submission" date="2023-03" db="EMBL/GenBank/DDBJ databases">
        <title>Massive genome expansion in bonnet fungi (Mycena s.s.) driven by repeated elements and novel gene families across ecological guilds.</title>
        <authorList>
            <consortium name="Lawrence Berkeley National Laboratory"/>
            <person name="Harder C.B."/>
            <person name="Miyauchi S."/>
            <person name="Viragh M."/>
            <person name="Kuo A."/>
            <person name="Thoen E."/>
            <person name="Andreopoulos B."/>
            <person name="Lu D."/>
            <person name="Skrede I."/>
            <person name="Drula E."/>
            <person name="Henrissat B."/>
            <person name="Morin E."/>
            <person name="Kohler A."/>
            <person name="Barry K."/>
            <person name="LaButti K."/>
            <person name="Morin E."/>
            <person name="Salamov A."/>
            <person name="Lipzen A."/>
            <person name="Mereny Z."/>
            <person name="Hegedus B."/>
            <person name="Baldrian P."/>
            <person name="Stursova M."/>
            <person name="Weitz H."/>
            <person name="Taylor A."/>
            <person name="Grigoriev I.V."/>
            <person name="Nagy L.G."/>
            <person name="Martin F."/>
            <person name="Kauserud H."/>
        </authorList>
    </citation>
    <scope>NUCLEOTIDE SEQUENCE</scope>
    <source>
        <strain evidence="18">CBHHK173m</strain>
    </source>
</reference>
<protein>
    <recommendedName>
        <fullName evidence="15">lytic cellulose monooxygenase (C4-dehydrogenating)</fullName>
        <ecNumber evidence="15">1.14.99.56</ecNumber>
    </recommendedName>
</protein>
<keyword evidence="8" id="KW-0186">Copper</keyword>
<organism evidence="18 19">
    <name type="scientific">Mycena belliarum</name>
    <dbReference type="NCBI Taxonomy" id="1033014"/>
    <lineage>
        <taxon>Eukaryota</taxon>
        <taxon>Fungi</taxon>
        <taxon>Dikarya</taxon>
        <taxon>Basidiomycota</taxon>
        <taxon>Agaricomycotina</taxon>
        <taxon>Agaricomycetes</taxon>
        <taxon>Agaricomycetidae</taxon>
        <taxon>Agaricales</taxon>
        <taxon>Marasmiineae</taxon>
        <taxon>Mycenaceae</taxon>
        <taxon>Mycena</taxon>
    </lineage>
</organism>
<dbReference type="Gene3D" id="2.70.50.70">
    <property type="match status" value="1"/>
</dbReference>
<evidence type="ECO:0000256" key="2">
    <source>
        <dbReference type="ARBA" id="ARBA00004613"/>
    </source>
</evidence>
<dbReference type="GO" id="GO:0046872">
    <property type="term" value="F:metal ion binding"/>
    <property type="evidence" value="ECO:0007669"/>
    <property type="project" value="UniProtKB-KW"/>
</dbReference>
<feature type="domain" description="Auxiliary Activity family 9 catalytic" evidence="17">
    <location>
        <begin position="20"/>
        <end position="216"/>
    </location>
</feature>
<dbReference type="EMBL" id="JARJCN010000004">
    <property type="protein sequence ID" value="KAJ7101358.1"/>
    <property type="molecule type" value="Genomic_DNA"/>
</dbReference>
<dbReference type="Pfam" id="PF03443">
    <property type="entry name" value="AA9"/>
    <property type="match status" value="1"/>
</dbReference>
<evidence type="ECO:0000256" key="3">
    <source>
        <dbReference type="ARBA" id="ARBA00022525"/>
    </source>
</evidence>
<dbReference type="GO" id="GO:0030245">
    <property type="term" value="P:cellulose catabolic process"/>
    <property type="evidence" value="ECO:0007669"/>
    <property type="project" value="UniProtKB-KW"/>
</dbReference>
<comment type="caution">
    <text evidence="18">The sequence shown here is derived from an EMBL/GenBank/DDBJ whole genome shotgun (WGS) entry which is preliminary data.</text>
</comment>
<sequence>MKSLSILNAAAALLAEVSAHYTFPQLIVGGVNSSAWQYVRETNNWQDLNPLTDVSTTDVRCYSSAESGTSSTMSVAAGSTVGFTVDGNPANTYHPGVLNVYMAKAPAGTDVASWDGSGEVWFKIYEIPAVTDGLSEVNFPIPSETPSGQYLIRVEHIALHVASSFGGAQFYIACAQVEVTNGGTGTPGPLVEFPGEYTGNEPGILIDIYYPIPTSYTQAITMGFAYNILANQYVARPPGVAFLRNCYYSHWRADHDGEDYDGESDHHHTRKDHHLFERGLTHKRRRSIRAVRRGRLDRSDHLRVPIQVHCDES</sequence>
<dbReference type="PANTHER" id="PTHR33353:SF10">
    <property type="entry name" value="ENDO-BETA-1,4-GLUCANASE D"/>
    <property type="match status" value="1"/>
</dbReference>
<dbReference type="Proteomes" id="UP001222325">
    <property type="component" value="Unassembled WGS sequence"/>
</dbReference>
<dbReference type="AlphaFoldDB" id="A0AAD6UF62"/>
<proteinExistence type="inferred from homology"/>
<dbReference type="CDD" id="cd21175">
    <property type="entry name" value="LPMO_AA9"/>
    <property type="match status" value="1"/>
</dbReference>
<evidence type="ECO:0000256" key="5">
    <source>
        <dbReference type="ARBA" id="ARBA00022729"/>
    </source>
</evidence>
<comment type="subcellular location">
    <subcellularLocation>
        <location evidence="2">Secreted</location>
    </subcellularLocation>
</comment>
<evidence type="ECO:0000259" key="17">
    <source>
        <dbReference type="Pfam" id="PF03443"/>
    </source>
</evidence>
<evidence type="ECO:0000256" key="1">
    <source>
        <dbReference type="ARBA" id="ARBA00001973"/>
    </source>
</evidence>
<keyword evidence="5 16" id="KW-0732">Signal</keyword>
<keyword evidence="7" id="KW-0560">Oxidoreductase</keyword>
<keyword evidence="6" id="KW-0136">Cellulose degradation</keyword>
<evidence type="ECO:0000256" key="16">
    <source>
        <dbReference type="SAM" id="SignalP"/>
    </source>
</evidence>
<keyword evidence="10" id="KW-1015">Disulfide bond</keyword>
<keyword evidence="11" id="KW-0119">Carbohydrate metabolism</keyword>
<evidence type="ECO:0000256" key="4">
    <source>
        <dbReference type="ARBA" id="ARBA00022723"/>
    </source>
</evidence>
<evidence type="ECO:0000256" key="9">
    <source>
        <dbReference type="ARBA" id="ARBA00023033"/>
    </source>
</evidence>
<evidence type="ECO:0000256" key="11">
    <source>
        <dbReference type="ARBA" id="ARBA00023277"/>
    </source>
</evidence>
<dbReference type="GO" id="GO:0016787">
    <property type="term" value="F:hydrolase activity"/>
    <property type="evidence" value="ECO:0007669"/>
    <property type="project" value="UniProtKB-KW"/>
</dbReference>
<keyword evidence="3" id="KW-0964">Secreted</keyword>
<evidence type="ECO:0000256" key="13">
    <source>
        <dbReference type="ARBA" id="ARBA00044502"/>
    </source>
</evidence>
<evidence type="ECO:0000256" key="14">
    <source>
        <dbReference type="ARBA" id="ARBA00045077"/>
    </source>
</evidence>
<name>A0AAD6UF62_9AGAR</name>
<evidence type="ECO:0000256" key="10">
    <source>
        <dbReference type="ARBA" id="ARBA00023157"/>
    </source>
</evidence>
<gene>
    <name evidence="18" type="ORF">B0H15DRAFT_943686</name>
</gene>
<evidence type="ECO:0000313" key="18">
    <source>
        <dbReference type="EMBL" id="KAJ7101358.1"/>
    </source>
</evidence>
<evidence type="ECO:0000256" key="6">
    <source>
        <dbReference type="ARBA" id="ARBA00023001"/>
    </source>
</evidence>
<dbReference type="InterPro" id="IPR049892">
    <property type="entry name" value="AA9"/>
</dbReference>
<comment type="similarity">
    <text evidence="13">Belongs to the polysaccharide monooxygenase AA9 family.</text>
</comment>
<evidence type="ECO:0000256" key="12">
    <source>
        <dbReference type="ARBA" id="ARBA00023326"/>
    </source>
</evidence>
<keyword evidence="12" id="KW-0624">Polysaccharide degradation</keyword>
<comment type="catalytic activity">
    <reaction evidence="14">
        <text>[(1-&gt;4)-beta-D-glucosyl]n+m + reduced acceptor + O2 = 4-dehydro-beta-D-glucosyl-[(1-&gt;4)-beta-D-glucosyl]n-1 + [(1-&gt;4)-beta-D-glucosyl]m + acceptor + H2O.</text>
        <dbReference type="EC" id="1.14.99.56"/>
    </reaction>
</comment>
<dbReference type="InterPro" id="IPR005103">
    <property type="entry name" value="AA9_LPMO"/>
</dbReference>
<dbReference type="GO" id="GO:0005576">
    <property type="term" value="C:extracellular region"/>
    <property type="evidence" value="ECO:0007669"/>
    <property type="project" value="UniProtKB-SubCell"/>
</dbReference>
<feature type="chain" id="PRO_5041918786" description="lytic cellulose monooxygenase (C4-dehydrogenating)" evidence="16">
    <location>
        <begin position="20"/>
        <end position="313"/>
    </location>
</feature>
<evidence type="ECO:0000256" key="15">
    <source>
        <dbReference type="ARBA" id="ARBA00047174"/>
    </source>
</evidence>
<evidence type="ECO:0000313" key="19">
    <source>
        <dbReference type="Proteomes" id="UP001222325"/>
    </source>
</evidence>